<accession>A0A223NWJ7</accession>
<dbReference type="Proteomes" id="UP000215002">
    <property type="component" value="Chromosome"/>
</dbReference>
<sequence length="57" mass="6078">MSVCPALSGAVLNKKPASAMRADLKNKADKSQQYEKLKKQSTATADSAQTADLSHDQ</sequence>
<proteinExistence type="predicted"/>
<dbReference type="KEGG" id="muc:MuYL_2370"/>
<evidence type="ECO:0000256" key="1">
    <source>
        <dbReference type="SAM" id="MobiDB-lite"/>
    </source>
</evidence>
<gene>
    <name evidence="2" type="ORF">MuYL_2370</name>
</gene>
<name>A0A223NWJ7_9SPHI</name>
<dbReference type="EMBL" id="CP022743">
    <property type="protein sequence ID" value="ASU34259.1"/>
    <property type="molecule type" value="Genomic_DNA"/>
</dbReference>
<feature type="region of interest" description="Disordered" evidence="1">
    <location>
        <begin position="21"/>
        <end position="57"/>
    </location>
</feature>
<keyword evidence="3" id="KW-1185">Reference proteome</keyword>
<feature type="compositionally biased region" description="Basic and acidic residues" evidence="1">
    <location>
        <begin position="22"/>
        <end position="38"/>
    </location>
</feature>
<organism evidence="2 3">
    <name type="scientific">Mucilaginibacter xinganensis</name>
    <dbReference type="NCBI Taxonomy" id="1234841"/>
    <lineage>
        <taxon>Bacteria</taxon>
        <taxon>Pseudomonadati</taxon>
        <taxon>Bacteroidota</taxon>
        <taxon>Sphingobacteriia</taxon>
        <taxon>Sphingobacteriales</taxon>
        <taxon>Sphingobacteriaceae</taxon>
        <taxon>Mucilaginibacter</taxon>
    </lineage>
</organism>
<evidence type="ECO:0000313" key="3">
    <source>
        <dbReference type="Proteomes" id="UP000215002"/>
    </source>
</evidence>
<dbReference type="AlphaFoldDB" id="A0A223NWJ7"/>
<feature type="compositionally biased region" description="Low complexity" evidence="1">
    <location>
        <begin position="40"/>
        <end position="57"/>
    </location>
</feature>
<protein>
    <submittedName>
        <fullName evidence="2">Uncharacterized protein</fullName>
    </submittedName>
</protein>
<evidence type="ECO:0000313" key="2">
    <source>
        <dbReference type="EMBL" id="ASU34259.1"/>
    </source>
</evidence>
<reference evidence="2 3" key="1">
    <citation type="submission" date="2017-08" db="EMBL/GenBank/DDBJ databases">
        <title>Complete genome sequence of Mucilaginibacter sp. strain BJC16-A31.</title>
        <authorList>
            <consortium name="Henan University of Science and Technology"/>
            <person name="You X."/>
        </authorList>
    </citation>
    <scope>NUCLEOTIDE SEQUENCE [LARGE SCALE GENOMIC DNA]</scope>
    <source>
        <strain evidence="2 3">BJC16-A31</strain>
    </source>
</reference>